<dbReference type="InterPro" id="IPR040424">
    <property type="entry name" value="Smn1"/>
</dbReference>
<proteinExistence type="evidence at transcript level"/>
<dbReference type="AlphaFoldDB" id="A0A6F9DSG8"/>
<evidence type="ECO:0000256" key="3">
    <source>
        <dbReference type="ARBA" id="ARBA00005371"/>
    </source>
</evidence>
<evidence type="ECO:0000256" key="2">
    <source>
        <dbReference type="ARBA" id="ARBA00004484"/>
    </source>
</evidence>
<dbReference type="GO" id="GO:0043204">
    <property type="term" value="C:perikaryon"/>
    <property type="evidence" value="ECO:0007669"/>
    <property type="project" value="UniProtKB-SubCell"/>
</dbReference>
<comment type="similarity">
    <text evidence="3">Belongs to the SMN family.</text>
</comment>
<dbReference type="PANTHER" id="PTHR39267:SF1">
    <property type="entry name" value="SURVIVAL MOTOR NEURON PROTEIN"/>
    <property type="match status" value="1"/>
</dbReference>
<gene>
    <name evidence="9" type="primary">Smn1</name>
</gene>
<evidence type="ECO:0000256" key="6">
    <source>
        <dbReference type="ARBA" id="ARBA00023242"/>
    </source>
</evidence>
<feature type="compositionally biased region" description="Basic residues" evidence="7">
    <location>
        <begin position="86"/>
        <end position="99"/>
    </location>
</feature>
<feature type="domain" description="Tudor" evidence="8">
    <location>
        <begin position="110"/>
        <end position="168"/>
    </location>
</feature>
<comment type="subcellular location">
    <subcellularLocation>
        <location evidence="1">Nucleus</location>
    </subcellularLocation>
    <subcellularLocation>
        <location evidence="2">Perikaryon</location>
    </subcellularLocation>
</comment>
<accession>A0A6F9DSG8</accession>
<keyword evidence="4" id="KW-0507">mRNA processing</keyword>
<dbReference type="InterPro" id="IPR047313">
    <property type="entry name" value="SMN_C"/>
</dbReference>
<dbReference type="SUPFAM" id="SSF63748">
    <property type="entry name" value="Tudor/PWWP/MBT"/>
    <property type="match status" value="1"/>
</dbReference>
<name>A0A6F9DSG8_9ASCI</name>
<evidence type="ECO:0000256" key="5">
    <source>
        <dbReference type="ARBA" id="ARBA00023187"/>
    </source>
</evidence>
<evidence type="ECO:0000313" key="9">
    <source>
        <dbReference type="EMBL" id="CAB3266397.1"/>
    </source>
</evidence>
<dbReference type="GO" id="GO:0006397">
    <property type="term" value="P:mRNA processing"/>
    <property type="evidence" value="ECO:0007669"/>
    <property type="project" value="UniProtKB-KW"/>
</dbReference>
<evidence type="ECO:0000256" key="4">
    <source>
        <dbReference type="ARBA" id="ARBA00022664"/>
    </source>
</evidence>
<dbReference type="Pfam" id="PF20636">
    <property type="entry name" value="SMN_G2-BD"/>
    <property type="match status" value="1"/>
</dbReference>
<keyword evidence="6" id="KW-0539">Nucleus</keyword>
<dbReference type="PROSITE" id="PS50304">
    <property type="entry name" value="TUDOR"/>
    <property type="match status" value="1"/>
</dbReference>
<dbReference type="InterPro" id="IPR002999">
    <property type="entry name" value="Tudor"/>
</dbReference>
<feature type="compositionally biased region" description="Polar residues" evidence="7">
    <location>
        <begin position="207"/>
        <end position="217"/>
    </location>
</feature>
<evidence type="ECO:0000256" key="7">
    <source>
        <dbReference type="SAM" id="MobiDB-lite"/>
    </source>
</evidence>
<reference evidence="9" key="1">
    <citation type="submission" date="2020-04" db="EMBL/GenBank/DDBJ databases">
        <authorList>
            <person name="Neveu A P."/>
        </authorList>
    </citation>
    <scope>NUCLEOTIDE SEQUENCE</scope>
    <source>
        <tissue evidence="9">Whole embryo</tissue>
    </source>
</reference>
<feature type="region of interest" description="Disordered" evidence="7">
    <location>
        <begin position="76"/>
        <end position="109"/>
    </location>
</feature>
<protein>
    <submittedName>
        <fullName evidence="9">Survival motor neuron protein-like</fullName>
    </submittedName>
</protein>
<dbReference type="CDD" id="cd22852">
    <property type="entry name" value="SMN_C"/>
    <property type="match status" value="1"/>
</dbReference>
<dbReference type="CDD" id="cd21182">
    <property type="entry name" value="Tudor_SMN_SPF30-like"/>
    <property type="match status" value="1"/>
</dbReference>
<dbReference type="EMBL" id="LR790535">
    <property type="protein sequence ID" value="CAB3266397.1"/>
    <property type="molecule type" value="mRNA"/>
</dbReference>
<dbReference type="InterPro" id="IPR049481">
    <property type="entry name" value="SMN_G2-BD"/>
</dbReference>
<dbReference type="Pfam" id="PF20635">
    <property type="entry name" value="SMN_YG-box"/>
    <property type="match status" value="1"/>
</dbReference>
<dbReference type="PANTHER" id="PTHR39267">
    <property type="entry name" value="SURVIVAL MOTOR NEURON-LIKE PROTEIN 1"/>
    <property type="match status" value="1"/>
</dbReference>
<keyword evidence="5" id="KW-0508">mRNA splicing</keyword>
<feature type="region of interest" description="Disordered" evidence="7">
    <location>
        <begin position="174"/>
        <end position="220"/>
    </location>
</feature>
<evidence type="ECO:0000259" key="8">
    <source>
        <dbReference type="PROSITE" id="PS50304"/>
    </source>
</evidence>
<organism evidence="9">
    <name type="scientific">Phallusia mammillata</name>
    <dbReference type="NCBI Taxonomy" id="59560"/>
    <lineage>
        <taxon>Eukaryota</taxon>
        <taxon>Metazoa</taxon>
        <taxon>Chordata</taxon>
        <taxon>Tunicata</taxon>
        <taxon>Ascidiacea</taxon>
        <taxon>Phlebobranchia</taxon>
        <taxon>Ascidiidae</taxon>
        <taxon>Phallusia</taxon>
    </lineage>
</organism>
<dbReference type="GO" id="GO:0005634">
    <property type="term" value="C:nucleus"/>
    <property type="evidence" value="ECO:0007669"/>
    <property type="project" value="UniProtKB-SubCell"/>
</dbReference>
<dbReference type="Gene3D" id="2.30.30.140">
    <property type="match status" value="1"/>
</dbReference>
<evidence type="ECO:0000256" key="1">
    <source>
        <dbReference type="ARBA" id="ARBA00004123"/>
    </source>
</evidence>
<dbReference type="GO" id="GO:0008380">
    <property type="term" value="P:RNA splicing"/>
    <property type="evidence" value="ECO:0007669"/>
    <property type="project" value="UniProtKB-KW"/>
</dbReference>
<dbReference type="SMART" id="SM00333">
    <property type="entry name" value="TUDOR"/>
    <property type="match status" value="1"/>
</dbReference>
<dbReference type="Gene3D" id="3.40.190.10">
    <property type="entry name" value="Periplasmic binding protein-like II"/>
    <property type="match status" value="1"/>
</dbReference>
<sequence>MTSSKNEIVFRRTKGKYDDCDPDMWDDNALINVYDAAVSGLPVANTPNDDSSQVSEDEIVDQTNYGEMVWTREAGVIADEPQSTTQRKKGKRNKRKRNKGSVQKQSRSSDWSIGDKCMAMYYEDGMYYKAEIVEVGDQTINVNFTEYNEEEVVDYADVHPRSLWENAGINLSQQPSSIVEGETESALSTESEKQPQPKRSKEKWTKEQTANSRTDSLFPTPDFDFSNPMSNLPPPPPLLPPSGLIPDNSNFSCNNCNCCKNNNLSKESLSSMLVSWYMSGYHTGYYRGIHSSMPQKCSKKS</sequence>